<evidence type="ECO:0000256" key="1">
    <source>
        <dbReference type="SAM" id="SignalP"/>
    </source>
</evidence>
<accession>A0ABP1FCT2</accession>
<dbReference type="InterPro" id="IPR036709">
    <property type="entry name" value="Autotransporte_beta_dom_sf"/>
</dbReference>
<dbReference type="RefSeq" id="WP_348739708.1">
    <property type="nucleotide sequence ID" value="NZ_CAXJRC010000043.1"/>
</dbReference>
<dbReference type="Proteomes" id="UP001497602">
    <property type="component" value="Unassembled WGS sequence"/>
</dbReference>
<keyword evidence="3" id="KW-1185">Reference proteome</keyword>
<name>A0ABP1FCT2_9FLAO</name>
<proteinExistence type="predicted"/>
<evidence type="ECO:0000313" key="3">
    <source>
        <dbReference type="Proteomes" id="UP001497602"/>
    </source>
</evidence>
<comment type="caution">
    <text evidence="2">The sequence shown here is derived from an EMBL/GenBank/DDBJ whole genome shotgun (WGS) entry which is preliminary data.</text>
</comment>
<sequence>MKNCILYLALFIYSFNSFAQNTFKKGYFISNNNQRTECLIEDLDWMNNPSKLNYKLNDSSDKKNKAIKNIKEFGIYNISKYVRKKVNIDRSSSNINKLSNKRAPAFKEETLFLKVLIEGKANLYSYQHDNLRRFFYSVNNTDTKQLIYKKFKVKEYSVAVNERYKQQLLKEVTCENKTFNVKKLHYTTSSLSKFFIKYNQCHNALTTSLIKKRKAKNSFNLSIKAGFSTSSLDADNNISNDRNTDFGSKNGFRAGIELEYILPFNNDKWGIYTKPTYQSFKASKQKSSDFVVGGLFKADADYSSIELPLGLRHYFFLNKKSKLFAQVAYVFDFPFSSNIDIKRNDNSILSDLDINSENNLAFGVGYKYDKYSIELEFQENRDILGDYVYWQGNYQSFNITLGYTLF</sequence>
<evidence type="ECO:0000313" key="2">
    <source>
        <dbReference type="EMBL" id="CAL2108164.1"/>
    </source>
</evidence>
<reference evidence="2 3" key="1">
    <citation type="submission" date="2024-05" db="EMBL/GenBank/DDBJ databases">
        <authorList>
            <person name="Duchaud E."/>
        </authorList>
    </citation>
    <scope>NUCLEOTIDE SEQUENCE [LARGE SCALE GENOMIC DNA]</scope>
    <source>
        <strain evidence="2">Ena-SAMPLE-TAB-13-05-2024-13:56:06:370-140305</strain>
    </source>
</reference>
<dbReference type="SUPFAM" id="SSF103515">
    <property type="entry name" value="Autotransporter"/>
    <property type="match status" value="1"/>
</dbReference>
<gene>
    <name evidence="2" type="ORF">T190115A13A_60159</name>
</gene>
<keyword evidence="1" id="KW-0732">Signal</keyword>
<feature type="chain" id="PRO_5047520256" evidence="1">
    <location>
        <begin position="20"/>
        <end position="406"/>
    </location>
</feature>
<protein>
    <submittedName>
        <fullName evidence="2">PorT family protein</fullName>
    </submittedName>
</protein>
<feature type="signal peptide" evidence="1">
    <location>
        <begin position="1"/>
        <end position="19"/>
    </location>
</feature>
<organism evidence="2 3">
    <name type="scientific">Tenacibaculum vairaonense</name>
    <dbReference type="NCBI Taxonomy" id="3137860"/>
    <lineage>
        <taxon>Bacteria</taxon>
        <taxon>Pseudomonadati</taxon>
        <taxon>Bacteroidota</taxon>
        <taxon>Flavobacteriia</taxon>
        <taxon>Flavobacteriales</taxon>
        <taxon>Flavobacteriaceae</taxon>
        <taxon>Tenacibaculum</taxon>
    </lineage>
</organism>
<dbReference type="EMBL" id="CAXJRC010000043">
    <property type="protein sequence ID" value="CAL2108164.1"/>
    <property type="molecule type" value="Genomic_DNA"/>
</dbReference>